<sequence length="191" mass="22327">MYFTKIIAPTVNVNNRHRIFVVSNRRKTFKANFNRFATIWIAVSISYHLPEPIFPNNAKIINPINTIIKIPNGSVIILVKQTIIATIKSTIKANFKKRIKQNATNKIKPSNPSPSKNPTGSPPCFKMIIYLYILFVNHFKNKKGVLLKYFLKIILKEHPFLFNKLFSFFQKIFCKKQFSNKMNGNRERDFF</sequence>
<evidence type="ECO:0000313" key="1">
    <source>
        <dbReference type="EMBL" id="KRT87056.1"/>
    </source>
</evidence>
<reference evidence="1 2" key="1">
    <citation type="journal article" date="2015" name="Int. J. Syst. Evol. Microbiol.">
        <title>Bacillus glycinifermentans sp. nov., isolated from fermented soybean paste.</title>
        <authorList>
            <person name="Kim S.J."/>
            <person name="Dunlap C.A."/>
            <person name="Kwon S.W."/>
            <person name="Rooney A.P."/>
        </authorList>
    </citation>
    <scope>NUCLEOTIDE SEQUENCE [LARGE SCALE GENOMIC DNA]</scope>
    <source>
        <strain evidence="1 2">GO-13</strain>
    </source>
</reference>
<protein>
    <submittedName>
        <fullName evidence="1">Uncharacterized protein</fullName>
    </submittedName>
</protein>
<gene>
    <name evidence="1" type="ORF">AB447_208805</name>
</gene>
<evidence type="ECO:0000313" key="2">
    <source>
        <dbReference type="Proteomes" id="UP000036168"/>
    </source>
</evidence>
<organism evidence="1 2">
    <name type="scientific">Bacillus glycinifermentans</name>
    <dbReference type="NCBI Taxonomy" id="1664069"/>
    <lineage>
        <taxon>Bacteria</taxon>
        <taxon>Bacillati</taxon>
        <taxon>Bacillota</taxon>
        <taxon>Bacilli</taxon>
        <taxon>Bacillales</taxon>
        <taxon>Bacillaceae</taxon>
        <taxon>Bacillus</taxon>
    </lineage>
</organism>
<proteinExistence type="predicted"/>
<accession>A0A0T6BIH3</accession>
<comment type="caution">
    <text evidence="1">The sequence shown here is derived from an EMBL/GenBank/DDBJ whole genome shotgun (WGS) entry which is preliminary data.</text>
</comment>
<dbReference type="AlphaFoldDB" id="A0A0T6BIH3"/>
<dbReference type="Proteomes" id="UP000036168">
    <property type="component" value="Unassembled WGS sequence"/>
</dbReference>
<dbReference type="EMBL" id="LECW02000082">
    <property type="protein sequence ID" value="KRT87056.1"/>
    <property type="molecule type" value="Genomic_DNA"/>
</dbReference>
<name>A0A0T6BIH3_9BACI</name>